<evidence type="ECO:0000313" key="1">
    <source>
        <dbReference type="EMBL" id="SCY49733.1"/>
    </source>
</evidence>
<dbReference type="Proteomes" id="UP000199307">
    <property type="component" value="Unassembled WGS sequence"/>
</dbReference>
<name>A0ABY0LQ77_9FLAO</name>
<proteinExistence type="predicted"/>
<comment type="caution">
    <text evidence="1">The sequence shown here is derived from an EMBL/GenBank/DDBJ whole genome shotgun (WGS) entry which is preliminary data.</text>
</comment>
<sequence>MDYKIIYIEDLDADTRVLTLQKDNFKVEAIKPSNSIDSIINDINQKKPDLIILDYILTEGSDLKYCNAPTIASTLRSLIATDDFIERPIVLMSTQEKIIASYKKDYTSHDLFDYAITKESATKLNPEKFINRCISFIKSYQKIKKSNYDIVSILDTKQEILHSKLFVYLNENNKSLYEYSRFIYEHLIRCSGLLIGEDILSARLGISKDSKDWNNLLESLENYKYKGIFSDSYNRWWMPLIENWWKDKIGANYSLRHYNAEERTKILTKKLNLKLKTVNTSKNNYSTNYWVICKETKLPLDPFDGIELLDEEFKAWQDKDYVSIDGYLSDIEKYSKLVSEIDRKEMRTYK</sequence>
<dbReference type="EMBL" id="FMVC01000003">
    <property type="protein sequence ID" value="SCY49733.1"/>
    <property type="molecule type" value="Genomic_DNA"/>
</dbReference>
<keyword evidence="2" id="KW-1185">Reference proteome</keyword>
<protein>
    <recommendedName>
        <fullName evidence="3">Response regulator receiver domain-containing protein</fullName>
    </recommendedName>
</protein>
<reference evidence="1 2" key="1">
    <citation type="submission" date="2016-10" db="EMBL/GenBank/DDBJ databases">
        <authorList>
            <person name="Varghese N."/>
            <person name="Submissions S."/>
        </authorList>
    </citation>
    <scope>NUCLEOTIDE SEQUENCE [LARGE SCALE GENOMIC DNA]</scope>
    <source>
        <strain evidence="1 2">CGMCC 1.6859</strain>
    </source>
</reference>
<dbReference type="RefSeq" id="WP_091132385.1">
    <property type="nucleotide sequence ID" value="NZ_FMVC01000003.1"/>
</dbReference>
<accession>A0ABY0LQ77</accession>
<evidence type="ECO:0008006" key="3">
    <source>
        <dbReference type="Google" id="ProtNLM"/>
    </source>
</evidence>
<gene>
    <name evidence="1" type="ORF">SAMN02927916_2305</name>
</gene>
<organism evidence="1 2">
    <name type="scientific">Flavobacterium anhuiense</name>
    <dbReference type="NCBI Taxonomy" id="459526"/>
    <lineage>
        <taxon>Bacteria</taxon>
        <taxon>Pseudomonadati</taxon>
        <taxon>Bacteroidota</taxon>
        <taxon>Flavobacteriia</taxon>
        <taxon>Flavobacteriales</taxon>
        <taxon>Flavobacteriaceae</taxon>
        <taxon>Flavobacterium</taxon>
    </lineage>
</organism>
<evidence type="ECO:0000313" key="2">
    <source>
        <dbReference type="Proteomes" id="UP000199307"/>
    </source>
</evidence>